<accession>A0A848DKX7</accession>
<feature type="domain" description="Methyltransferase type 11" evidence="2">
    <location>
        <begin position="70"/>
        <end position="119"/>
    </location>
</feature>
<dbReference type="Gene3D" id="3.40.50.150">
    <property type="entry name" value="Vaccinia Virus protein VP39"/>
    <property type="match status" value="1"/>
</dbReference>
<keyword evidence="4" id="KW-1185">Reference proteome</keyword>
<dbReference type="InterPro" id="IPR029063">
    <property type="entry name" value="SAM-dependent_MTases_sf"/>
</dbReference>
<evidence type="ECO:0000259" key="2">
    <source>
        <dbReference type="Pfam" id="PF08241"/>
    </source>
</evidence>
<feature type="region of interest" description="Disordered" evidence="1">
    <location>
        <begin position="196"/>
        <end position="226"/>
    </location>
</feature>
<evidence type="ECO:0000313" key="4">
    <source>
        <dbReference type="Proteomes" id="UP000586918"/>
    </source>
</evidence>
<gene>
    <name evidence="3" type="ORF">HF519_16670</name>
</gene>
<dbReference type="GO" id="GO:0008757">
    <property type="term" value="F:S-adenosylmethionine-dependent methyltransferase activity"/>
    <property type="evidence" value="ECO:0007669"/>
    <property type="project" value="InterPro"/>
</dbReference>
<dbReference type="SUPFAM" id="SSF53335">
    <property type="entry name" value="S-adenosyl-L-methionine-dependent methyltransferases"/>
    <property type="match status" value="1"/>
</dbReference>
<protein>
    <submittedName>
        <fullName evidence="3">Class I SAM-dependent methyltransferase</fullName>
    </submittedName>
</protein>
<dbReference type="EMBL" id="JAAXKZ010000060">
    <property type="protein sequence ID" value="NMH93176.1"/>
    <property type="molecule type" value="Genomic_DNA"/>
</dbReference>
<proteinExistence type="predicted"/>
<dbReference type="Proteomes" id="UP000586918">
    <property type="component" value="Unassembled WGS sequence"/>
</dbReference>
<sequence length="235" mass="25256">MRRHVGRPAAVRRLLSTAVDRRGRSPLPWLTAPLVGTQRVLDLHSGMGHLADEFVTGRWLVQDGTPASGVTLCGSPAALPLRADAVDAVCLVLVLPLLDRLDAVFAEIRRVLRPGGTLVTLVPSATVRSPAEFRAARLTKPVSRHGWPNRSGLDHAGWLLAAADFAVAGDDRVVFHLPLPDAASAQQAVDDLHAAGVWPPTSSAEARRDVASRLERRTGPGQTLPIPLRRLVARR</sequence>
<feature type="compositionally biased region" description="Basic and acidic residues" evidence="1">
    <location>
        <begin position="205"/>
        <end position="218"/>
    </location>
</feature>
<organism evidence="3 4">
    <name type="scientific">Pseudonocardia bannensis</name>
    <dbReference type="NCBI Taxonomy" id="630973"/>
    <lineage>
        <taxon>Bacteria</taxon>
        <taxon>Bacillati</taxon>
        <taxon>Actinomycetota</taxon>
        <taxon>Actinomycetes</taxon>
        <taxon>Pseudonocardiales</taxon>
        <taxon>Pseudonocardiaceae</taxon>
        <taxon>Pseudonocardia</taxon>
    </lineage>
</organism>
<dbReference type="Pfam" id="PF08241">
    <property type="entry name" value="Methyltransf_11"/>
    <property type="match status" value="1"/>
</dbReference>
<dbReference type="RefSeq" id="WP_169413880.1">
    <property type="nucleotide sequence ID" value="NZ_JAAXKZ010000060.1"/>
</dbReference>
<evidence type="ECO:0000313" key="3">
    <source>
        <dbReference type="EMBL" id="NMH93176.1"/>
    </source>
</evidence>
<keyword evidence="3" id="KW-0489">Methyltransferase</keyword>
<dbReference type="InterPro" id="IPR013216">
    <property type="entry name" value="Methyltransf_11"/>
</dbReference>
<comment type="caution">
    <text evidence="3">The sequence shown here is derived from an EMBL/GenBank/DDBJ whole genome shotgun (WGS) entry which is preliminary data.</text>
</comment>
<dbReference type="GO" id="GO:0032259">
    <property type="term" value="P:methylation"/>
    <property type="evidence" value="ECO:0007669"/>
    <property type="project" value="UniProtKB-KW"/>
</dbReference>
<keyword evidence="3" id="KW-0808">Transferase</keyword>
<name>A0A848DKX7_9PSEU</name>
<evidence type="ECO:0000256" key="1">
    <source>
        <dbReference type="SAM" id="MobiDB-lite"/>
    </source>
</evidence>
<dbReference type="AlphaFoldDB" id="A0A848DKX7"/>
<reference evidence="3 4" key="1">
    <citation type="submission" date="2020-04" db="EMBL/GenBank/DDBJ databases">
        <authorList>
            <person name="Klaysubun C."/>
            <person name="Duangmal K."/>
            <person name="Lipun K."/>
        </authorList>
    </citation>
    <scope>NUCLEOTIDE SEQUENCE [LARGE SCALE GENOMIC DNA]</scope>
    <source>
        <strain evidence="3 4">DSM 45300</strain>
    </source>
</reference>